<organism evidence="2 3">
    <name type="scientific">Heracleum sosnowskyi</name>
    <dbReference type="NCBI Taxonomy" id="360622"/>
    <lineage>
        <taxon>Eukaryota</taxon>
        <taxon>Viridiplantae</taxon>
        <taxon>Streptophyta</taxon>
        <taxon>Embryophyta</taxon>
        <taxon>Tracheophyta</taxon>
        <taxon>Spermatophyta</taxon>
        <taxon>Magnoliopsida</taxon>
        <taxon>eudicotyledons</taxon>
        <taxon>Gunneridae</taxon>
        <taxon>Pentapetalae</taxon>
        <taxon>asterids</taxon>
        <taxon>campanulids</taxon>
        <taxon>Apiales</taxon>
        <taxon>Apiaceae</taxon>
        <taxon>Apioideae</taxon>
        <taxon>apioid superclade</taxon>
        <taxon>Tordylieae</taxon>
        <taxon>Tordyliinae</taxon>
        <taxon>Heracleum</taxon>
    </lineage>
</organism>
<evidence type="ECO:0000313" key="3">
    <source>
        <dbReference type="Proteomes" id="UP001237642"/>
    </source>
</evidence>
<dbReference type="GO" id="GO:0035267">
    <property type="term" value="C:NuA4 histone acetyltransferase complex"/>
    <property type="evidence" value="ECO:0007669"/>
    <property type="project" value="InterPro"/>
</dbReference>
<feature type="compositionally biased region" description="Low complexity" evidence="1">
    <location>
        <begin position="196"/>
        <end position="208"/>
    </location>
</feature>
<gene>
    <name evidence="2" type="ORF">POM88_053952</name>
</gene>
<reference evidence="2" key="2">
    <citation type="submission" date="2023-05" db="EMBL/GenBank/DDBJ databases">
        <authorList>
            <person name="Schelkunov M.I."/>
        </authorList>
    </citation>
    <scope>NUCLEOTIDE SEQUENCE</scope>
    <source>
        <strain evidence="2">Hsosn_3</strain>
        <tissue evidence="2">Leaf</tissue>
    </source>
</reference>
<protein>
    <submittedName>
        <fullName evidence="2">Uncharacterized protein</fullName>
    </submittedName>
</protein>
<dbReference type="Proteomes" id="UP001237642">
    <property type="component" value="Unassembled WGS sequence"/>
</dbReference>
<evidence type="ECO:0000313" key="2">
    <source>
        <dbReference type="EMBL" id="KAK1351811.1"/>
    </source>
</evidence>
<keyword evidence="3" id="KW-1185">Reference proteome</keyword>
<comment type="caution">
    <text evidence="2">The sequence shown here is derived from an EMBL/GenBank/DDBJ whole genome shotgun (WGS) entry which is preliminary data.</text>
</comment>
<feature type="region of interest" description="Disordered" evidence="1">
    <location>
        <begin position="87"/>
        <end position="137"/>
    </location>
</feature>
<evidence type="ECO:0000256" key="1">
    <source>
        <dbReference type="SAM" id="MobiDB-lite"/>
    </source>
</evidence>
<accession>A0AAD8LWN9</accession>
<feature type="compositionally biased region" description="Basic and acidic residues" evidence="1">
    <location>
        <begin position="89"/>
        <end position="102"/>
    </location>
</feature>
<name>A0AAD8LWN9_9APIA</name>
<feature type="region of interest" description="Disordered" evidence="1">
    <location>
        <begin position="183"/>
        <end position="216"/>
    </location>
</feature>
<dbReference type="InterPro" id="IPR044798">
    <property type="entry name" value="EAF1A/B"/>
</dbReference>
<dbReference type="PANTHER" id="PTHR46774">
    <property type="entry name" value="CHROMATIN MODIFICATION-RELATED PROTEIN EAF1 A-RELATED"/>
    <property type="match status" value="1"/>
</dbReference>
<dbReference type="AlphaFoldDB" id="A0AAD8LWN9"/>
<proteinExistence type="predicted"/>
<reference evidence="2" key="1">
    <citation type="submission" date="2023-02" db="EMBL/GenBank/DDBJ databases">
        <title>Genome of toxic invasive species Heracleum sosnowskyi carries increased number of genes despite the absence of recent whole-genome duplications.</title>
        <authorList>
            <person name="Schelkunov M."/>
            <person name="Shtratnikova V."/>
            <person name="Makarenko M."/>
            <person name="Klepikova A."/>
            <person name="Omelchenko D."/>
            <person name="Novikova G."/>
            <person name="Obukhova E."/>
            <person name="Bogdanov V."/>
            <person name="Penin A."/>
            <person name="Logacheva M."/>
        </authorList>
    </citation>
    <scope>NUCLEOTIDE SEQUENCE</scope>
    <source>
        <strain evidence="2">Hsosn_3</strain>
        <tissue evidence="2">Leaf</tissue>
    </source>
</reference>
<sequence>MRGYTLGFGHLVNADVGSMGVVDHKGGVPTDIPPQLTVIEETTSEIEQRFVSHEEAKRQLDFLEEGGDPLDFGAGNASSLSVQSTSLMDQKHDQLGTSKAKDSLAVAASPPGNSVDSSGRPKAPLGNDPNCGDNDFIKGERNSIHSLRKIIGQFENSSWSGVIENSKDSGDFAAYGFPGKAYRRKNRSRSSRDGTRSSSKGVVSSRGVHTCSPSQNATREANRLLINEGNQKDYDACLKSILRSTSPNYNSPSKNERLSRFEVAGGIQSLHSKVDMARGESGLGITPVNKAQSEESQEVHKRVDLGGHKSASFLAKPKVEDQVTFGQMNGLNDHEIGNAVCGTRGLDSESYCNQTSLIKERNLDVDFIGNCSSYTSHIGGVVTLHARNQSNHKSY</sequence>
<dbReference type="EMBL" id="JAUIZM010000024">
    <property type="protein sequence ID" value="KAK1351811.1"/>
    <property type="molecule type" value="Genomic_DNA"/>
</dbReference>
<dbReference type="PANTHER" id="PTHR46774:SF3">
    <property type="entry name" value="CHROMATIN MODIFICATION-RELATED PROTEIN EAF1 A-RELATED"/>
    <property type="match status" value="1"/>
</dbReference>